<feature type="compositionally biased region" description="Low complexity" evidence="1">
    <location>
        <begin position="139"/>
        <end position="152"/>
    </location>
</feature>
<evidence type="ECO:0000313" key="2">
    <source>
        <dbReference type="Proteomes" id="UP000887572"/>
    </source>
</evidence>
<feature type="compositionally biased region" description="Polar residues" evidence="1">
    <location>
        <begin position="231"/>
        <end position="240"/>
    </location>
</feature>
<proteinExistence type="predicted"/>
<dbReference type="Proteomes" id="UP000887572">
    <property type="component" value="Unplaced"/>
</dbReference>
<feature type="region of interest" description="Disordered" evidence="1">
    <location>
        <begin position="137"/>
        <end position="187"/>
    </location>
</feature>
<reference evidence="3" key="1">
    <citation type="submission" date="2022-11" db="UniProtKB">
        <authorList>
            <consortium name="WormBaseParasite"/>
        </authorList>
    </citation>
    <scope>IDENTIFICATION</scope>
</reference>
<accession>A0A914HIE7</accession>
<name>A0A914HIE7_GLORO</name>
<evidence type="ECO:0000313" key="3">
    <source>
        <dbReference type="WBParaSite" id="Gr19_v10_g17206.t2"/>
    </source>
</evidence>
<sequence length="281" mass="31783">MPITEKRLLIGEYCKMPITEKRLLIGEYCKMPITEKRLLIGEYSASDRRKVARFSDSLLWLIKRKQQHNHCRTQFQSFANHFPNNKNLRPKLILTVLPEVNEKEVIVQRVPLVIEYLQNNWSWHGCQRKKNIAMDKKSAASIEANSSAASSSHNWPRANERQNDKDSQRKPTLGGTEPPATNFNSNGTIGMEEVADKLRQSALQAAIAKRRHLSLAEQALIELEKEDEAQTNESIKDNQPPSEPANDGILISSVSKMAGENVKSREDDVDTPPPKKHGRAG</sequence>
<evidence type="ECO:0000256" key="1">
    <source>
        <dbReference type="SAM" id="MobiDB-lite"/>
    </source>
</evidence>
<feature type="compositionally biased region" description="Basic and acidic residues" evidence="1">
    <location>
        <begin position="158"/>
        <end position="169"/>
    </location>
</feature>
<protein>
    <submittedName>
        <fullName evidence="3">Uncharacterized protein</fullName>
    </submittedName>
</protein>
<keyword evidence="2" id="KW-1185">Reference proteome</keyword>
<dbReference type="WBParaSite" id="Gr19_v10_g17206.t2">
    <property type="protein sequence ID" value="Gr19_v10_g17206.t2"/>
    <property type="gene ID" value="Gr19_v10_g17206"/>
</dbReference>
<dbReference type="AlphaFoldDB" id="A0A914HIE7"/>
<organism evidence="2 3">
    <name type="scientific">Globodera rostochiensis</name>
    <name type="common">Golden nematode worm</name>
    <name type="synonym">Heterodera rostochiensis</name>
    <dbReference type="NCBI Taxonomy" id="31243"/>
    <lineage>
        <taxon>Eukaryota</taxon>
        <taxon>Metazoa</taxon>
        <taxon>Ecdysozoa</taxon>
        <taxon>Nematoda</taxon>
        <taxon>Chromadorea</taxon>
        <taxon>Rhabditida</taxon>
        <taxon>Tylenchina</taxon>
        <taxon>Tylenchomorpha</taxon>
        <taxon>Tylenchoidea</taxon>
        <taxon>Heteroderidae</taxon>
        <taxon>Heteroderinae</taxon>
        <taxon>Globodera</taxon>
    </lineage>
</organism>
<feature type="region of interest" description="Disordered" evidence="1">
    <location>
        <begin position="224"/>
        <end position="281"/>
    </location>
</feature>